<dbReference type="Proteomes" id="UP001562425">
    <property type="component" value="Unassembled WGS sequence"/>
</dbReference>
<accession>A0ABD1DHJ1</accession>
<comment type="caution">
    <text evidence="1">The sequence shown here is derived from an EMBL/GenBank/DDBJ whole genome shotgun (WGS) entry which is preliminary data.</text>
</comment>
<name>A0ABD1DHJ1_CULPP</name>
<evidence type="ECO:0000313" key="1">
    <source>
        <dbReference type="EMBL" id="KAL1399176.1"/>
    </source>
</evidence>
<reference evidence="1 2" key="1">
    <citation type="submission" date="2024-05" db="EMBL/GenBank/DDBJ databases">
        <title>Culex pipiens pipiens assembly and annotation.</title>
        <authorList>
            <person name="Alout H."/>
            <person name="Durand T."/>
        </authorList>
    </citation>
    <scope>NUCLEOTIDE SEQUENCE [LARGE SCALE GENOMIC DNA]</scope>
    <source>
        <strain evidence="1">HA-2024</strain>
        <tissue evidence="1">Whole body</tissue>
    </source>
</reference>
<protein>
    <submittedName>
        <fullName evidence="1">Uncharacterized protein</fullName>
    </submittedName>
</protein>
<dbReference type="EMBL" id="JBEHCU010005632">
    <property type="protein sequence ID" value="KAL1399176.1"/>
    <property type="molecule type" value="Genomic_DNA"/>
</dbReference>
<dbReference type="AlphaFoldDB" id="A0ABD1DHJ1"/>
<keyword evidence="2" id="KW-1185">Reference proteome</keyword>
<organism evidence="1 2">
    <name type="scientific">Culex pipiens pipiens</name>
    <name type="common">Northern house mosquito</name>
    <dbReference type="NCBI Taxonomy" id="38569"/>
    <lineage>
        <taxon>Eukaryota</taxon>
        <taxon>Metazoa</taxon>
        <taxon>Ecdysozoa</taxon>
        <taxon>Arthropoda</taxon>
        <taxon>Hexapoda</taxon>
        <taxon>Insecta</taxon>
        <taxon>Pterygota</taxon>
        <taxon>Neoptera</taxon>
        <taxon>Endopterygota</taxon>
        <taxon>Diptera</taxon>
        <taxon>Nematocera</taxon>
        <taxon>Culicoidea</taxon>
        <taxon>Culicidae</taxon>
        <taxon>Culicinae</taxon>
        <taxon>Culicini</taxon>
        <taxon>Culex</taxon>
        <taxon>Culex</taxon>
    </lineage>
</organism>
<gene>
    <name evidence="1" type="ORF">pipiens_008405</name>
</gene>
<proteinExistence type="predicted"/>
<sequence>MTYQINELILVNSLQTNFSCDSKLFSWGTVQLRRPKPNVARITGWVELRKAIGQDYSLRILISRKGSRFAFQDIEENVCTYMAEMRHPWWVEVLPKRAQCPIAKGRYLVVNFFVNDKVFTDGSYTLDVALNRGFHTVCRAFVELSVLQRNETKIKD</sequence>
<evidence type="ECO:0000313" key="2">
    <source>
        <dbReference type="Proteomes" id="UP001562425"/>
    </source>
</evidence>